<dbReference type="Gene3D" id="1.10.8.430">
    <property type="entry name" value="Helical domain of apoptotic protease-activating factors"/>
    <property type="match status" value="1"/>
</dbReference>
<dbReference type="InterPro" id="IPR038005">
    <property type="entry name" value="RX-like_CC"/>
</dbReference>
<accession>A0A5J9WL25</accession>
<dbReference type="InterPro" id="IPR055414">
    <property type="entry name" value="LRR_R13L4/SHOC2-like"/>
</dbReference>
<dbReference type="Proteomes" id="UP000324897">
    <property type="component" value="Chromosome 6"/>
</dbReference>
<evidence type="ECO:0000313" key="12">
    <source>
        <dbReference type="EMBL" id="TVU49412.1"/>
    </source>
</evidence>
<gene>
    <name evidence="12" type="ORF">EJB05_00720</name>
</gene>
<evidence type="ECO:0000256" key="4">
    <source>
        <dbReference type="ARBA" id="ARBA00022741"/>
    </source>
</evidence>
<dbReference type="Gene3D" id="1.10.10.10">
    <property type="entry name" value="Winged helix-like DNA-binding domain superfamily/Winged helix DNA-binding domain"/>
    <property type="match status" value="1"/>
</dbReference>
<reference evidence="12 13" key="1">
    <citation type="journal article" date="2019" name="Sci. Rep.">
        <title>A high-quality genome of Eragrostis curvula grass provides insights into Poaceae evolution and supports new strategies to enhance forage quality.</title>
        <authorList>
            <person name="Carballo J."/>
            <person name="Santos B.A.C.M."/>
            <person name="Zappacosta D."/>
            <person name="Garbus I."/>
            <person name="Selva J.P."/>
            <person name="Gallo C.A."/>
            <person name="Diaz A."/>
            <person name="Albertini E."/>
            <person name="Caccamo M."/>
            <person name="Echenique V."/>
        </authorList>
    </citation>
    <scope>NUCLEOTIDE SEQUENCE [LARGE SCALE GENOMIC DNA]</scope>
    <source>
        <strain evidence="13">cv. Victoria</strain>
        <tissue evidence="12">Leaf</tissue>
    </source>
</reference>
<dbReference type="Gene3D" id="3.40.50.300">
    <property type="entry name" value="P-loop containing nucleotide triphosphate hydrolases"/>
    <property type="match status" value="1"/>
</dbReference>
<evidence type="ECO:0000256" key="6">
    <source>
        <dbReference type="ARBA" id="ARBA00023054"/>
    </source>
</evidence>
<dbReference type="Gene3D" id="1.20.5.4130">
    <property type="match status" value="1"/>
</dbReference>
<evidence type="ECO:0000259" key="9">
    <source>
        <dbReference type="Pfam" id="PF18052"/>
    </source>
</evidence>
<proteinExistence type="inferred from homology"/>
<protein>
    <recommendedName>
        <fullName evidence="14">NB-ARC domain-containing protein</fullName>
    </recommendedName>
</protein>
<dbReference type="InterPro" id="IPR041118">
    <property type="entry name" value="Rx_N"/>
</dbReference>
<keyword evidence="2" id="KW-0433">Leucine-rich repeat</keyword>
<comment type="caution">
    <text evidence="12">The sequence shown here is derived from an EMBL/GenBank/DDBJ whole genome shotgun (WGS) entry which is preliminary data.</text>
</comment>
<dbReference type="FunFam" id="1.10.10.10:FF:000322">
    <property type="entry name" value="Probable disease resistance protein At1g63360"/>
    <property type="match status" value="1"/>
</dbReference>
<feature type="domain" description="Disease resistance R13L4/SHOC-2-like LRR" evidence="11">
    <location>
        <begin position="563"/>
        <end position="957"/>
    </location>
</feature>
<dbReference type="AlphaFoldDB" id="A0A5J9WL25"/>
<name>A0A5J9WL25_9POAL</name>
<keyword evidence="4" id="KW-0547">Nucleotide-binding</keyword>
<keyword evidence="13" id="KW-1185">Reference proteome</keyword>
<dbReference type="InterPro" id="IPR002182">
    <property type="entry name" value="NB-ARC"/>
</dbReference>
<dbReference type="PRINTS" id="PR00364">
    <property type="entry name" value="DISEASERSIST"/>
</dbReference>
<evidence type="ECO:0000256" key="1">
    <source>
        <dbReference type="ARBA" id="ARBA00008894"/>
    </source>
</evidence>
<dbReference type="Gene3D" id="3.80.10.10">
    <property type="entry name" value="Ribonuclease Inhibitor"/>
    <property type="match status" value="1"/>
</dbReference>
<evidence type="ECO:0008006" key="14">
    <source>
        <dbReference type="Google" id="ProtNLM"/>
    </source>
</evidence>
<feature type="domain" description="Disease resistance protein winged helix" evidence="10">
    <location>
        <begin position="444"/>
        <end position="514"/>
    </location>
</feature>
<dbReference type="PANTHER" id="PTHR23155:SF1181">
    <property type="entry name" value="OS08G0170200 PROTEIN"/>
    <property type="match status" value="1"/>
</dbReference>
<dbReference type="Pfam" id="PF23598">
    <property type="entry name" value="LRR_14"/>
    <property type="match status" value="1"/>
</dbReference>
<dbReference type="SUPFAM" id="SSF52058">
    <property type="entry name" value="L domain-like"/>
    <property type="match status" value="1"/>
</dbReference>
<feature type="domain" description="Disease resistance N-terminal" evidence="9">
    <location>
        <begin position="8"/>
        <end position="96"/>
    </location>
</feature>
<dbReference type="PANTHER" id="PTHR23155">
    <property type="entry name" value="DISEASE RESISTANCE PROTEIN RP"/>
    <property type="match status" value="1"/>
</dbReference>
<evidence type="ECO:0000313" key="13">
    <source>
        <dbReference type="Proteomes" id="UP000324897"/>
    </source>
</evidence>
<evidence type="ECO:0000259" key="8">
    <source>
        <dbReference type="Pfam" id="PF00931"/>
    </source>
</evidence>
<dbReference type="Pfam" id="PF23559">
    <property type="entry name" value="WHD_DRP"/>
    <property type="match status" value="1"/>
</dbReference>
<feature type="coiled-coil region" evidence="7">
    <location>
        <begin position="115"/>
        <end position="142"/>
    </location>
</feature>
<dbReference type="InterPro" id="IPR032675">
    <property type="entry name" value="LRR_dom_sf"/>
</dbReference>
<comment type="similarity">
    <text evidence="1">Belongs to the disease resistance NB-LRR family.</text>
</comment>
<evidence type="ECO:0000256" key="5">
    <source>
        <dbReference type="ARBA" id="ARBA00022821"/>
    </source>
</evidence>
<dbReference type="InterPro" id="IPR036388">
    <property type="entry name" value="WH-like_DNA-bd_sf"/>
</dbReference>
<dbReference type="GO" id="GO:0043531">
    <property type="term" value="F:ADP binding"/>
    <property type="evidence" value="ECO:0007669"/>
    <property type="project" value="InterPro"/>
</dbReference>
<evidence type="ECO:0000256" key="3">
    <source>
        <dbReference type="ARBA" id="ARBA00022737"/>
    </source>
</evidence>
<dbReference type="Pfam" id="PF00931">
    <property type="entry name" value="NB-ARC"/>
    <property type="match status" value="1"/>
</dbReference>
<dbReference type="SUPFAM" id="SSF52540">
    <property type="entry name" value="P-loop containing nucleoside triphosphate hydrolases"/>
    <property type="match status" value="1"/>
</dbReference>
<dbReference type="CDD" id="cd14798">
    <property type="entry name" value="RX-CC_like"/>
    <property type="match status" value="1"/>
</dbReference>
<keyword evidence="3" id="KW-0677">Repeat</keyword>
<dbReference type="InterPro" id="IPR027417">
    <property type="entry name" value="P-loop_NTPase"/>
</dbReference>
<dbReference type="Gramene" id="TVU49412">
    <property type="protein sequence ID" value="TVU49412"/>
    <property type="gene ID" value="EJB05_00720"/>
</dbReference>
<dbReference type="GO" id="GO:0042742">
    <property type="term" value="P:defense response to bacterium"/>
    <property type="evidence" value="ECO:0007669"/>
    <property type="project" value="UniProtKB-ARBA"/>
</dbReference>
<evidence type="ECO:0000256" key="2">
    <source>
        <dbReference type="ARBA" id="ARBA00022614"/>
    </source>
</evidence>
<sequence>MDLVTGPIGSLAPKLLQLLRKEYKLQTEVKKQVKSLSVELESIYAALRKVAEVPWDQLDEQVKLWAREVRESSYDMEDLLDTFLVRVDSDKPADPSRLRHAIKKMGDLFSRGRTRRDIASAIEDIKKQLQEVAERRARYKIDEIVAKPVTAASTIDPRLAAMYKQVTQLIGIEDSRDKLMSILTSSQGDDVSSNKITKMVSVVGVGGLGKTTLAKVVYDKLKGDFTVGAFVPVGRNPDLKVVFRNILIDLDKKHYMESLNITILDERQLIDEIRELLKNESTNRYFVVIDDLWEPRSWETIKLALVENNCGSRVITTTRNLEIAKDVGEFYRLQPLSYDESRKLLYARILSGGKEHSLFGTQLDDYDEFVDKILNKCDGIPLAIITMASLLVDKPREEWPEMYTAIGFGNKDNRHVANTMRILSFSYYDLPSHLRTCLLYLSAFPEDYVIDKDSLIWMWIAEGFVHKKQGKGLFELGEGYFNELLNRSMIQAVDSQFYCHVDGCRVHDMVLDLIRSLSHEVNFVVTLDGVEGTSSQNRVRRVAQNGTTFDILTFKANYMDMEHVRSYIVCRCDSQWIPLQNFKLLRVLFLDSNEDVCGHLHNLGHLYHLRYLGLRGRDIRELPKQIQHLKFLQTLDVTESRIQELPACVIQLTNLMYLRSDSWFTSVPDGIGKLTFLEVLQVRVGRDDMSKRRFVKELGSLRELRVLETTIAFIDEGMEKDFVESLRKLYKIQHLSLLPDSPIINADVATWEASGFVLPQHLRHLRLHNIQFSRLPSCINLLHLHNLTFLGLLVATMDEQDMALLGTLPELLFLSLKMLSTVTISNINATDGYFLKLRFLEMSASMVQFQCNKEDLTVSFHTWNGIDVAPFGSREYDCSCARSVVMPNLQVLRMPIFVRALKDGNIDCRNIIGLEYLGLLQDGFLWIDCEGASTADVQEAEAALWNAIDVHPNRPTFQLPRWNHQELEDDKEYEEEGKRRAIMRMRRRGW</sequence>
<feature type="domain" description="NB-ARC" evidence="8">
    <location>
        <begin position="197"/>
        <end position="346"/>
    </location>
</feature>
<dbReference type="InterPro" id="IPR058922">
    <property type="entry name" value="WHD_DRP"/>
</dbReference>
<dbReference type="Pfam" id="PF18052">
    <property type="entry name" value="Rx_N"/>
    <property type="match status" value="1"/>
</dbReference>
<dbReference type="InterPro" id="IPR042197">
    <property type="entry name" value="Apaf_helical"/>
</dbReference>
<dbReference type="OrthoDB" id="693948at2759"/>
<keyword evidence="5" id="KW-0611">Plant defense</keyword>
<evidence type="ECO:0000259" key="11">
    <source>
        <dbReference type="Pfam" id="PF23598"/>
    </source>
</evidence>
<keyword evidence="6 7" id="KW-0175">Coiled coil</keyword>
<evidence type="ECO:0000256" key="7">
    <source>
        <dbReference type="SAM" id="Coils"/>
    </source>
</evidence>
<dbReference type="GO" id="GO:0009626">
    <property type="term" value="P:plant-type hypersensitive response"/>
    <property type="evidence" value="ECO:0007669"/>
    <property type="project" value="UniProtKB-ARBA"/>
</dbReference>
<dbReference type="GO" id="GO:0002758">
    <property type="term" value="P:innate immune response-activating signaling pathway"/>
    <property type="evidence" value="ECO:0007669"/>
    <property type="project" value="UniProtKB-ARBA"/>
</dbReference>
<evidence type="ECO:0000259" key="10">
    <source>
        <dbReference type="Pfam" id="PF23559"/>
    </source>
</evidence>
<organism evidence="12 13">
    <name type="scientific">Eragrostis curvula</name>
    <name type="common">weeping love grass</name>
    <dbReference type="NCBI Taxonomy" id="38414"/>
    <lineage>
        <taxon>Eukaryota</taxon>
        <taxon>Viridiplantae</taxon>
        <taxon>Streptophyta</taxon>
        <taxon>Embryophyta</taxon>
        <taxon>Tracheophyta</taxon>
        <taxon>Spermatophyta</taxon>
        <taxon>Magnoliopsida</taxon>
        <taxon>Liliopsida</taxon>
        <taxon>Poales</taxon>
        <taxon>Poaceae</taxon>
        <taxon>PACMAD clade</taxon>
        <taxon>Chloridoideae</taxon>
        <taxon>Eragrostideae</taxon>
        <taxon>Eragrostidinae</taxon>
        <taxon>Eragrostis</taxon>
    </lineage>
</organism>
<dbReference type="InterPro" id="IPR044974">
    <property type="entry name" value="Disease_R_plants"/>
</dbReference>
<dbReference type="EMBL" id="RWGY01000002">
    <property type="protein sequence ID" value="TVU49412.1"/>
    <property type="molecule type" value="Genomic_DNA"/>
</dbReference>